<comment type="similarity">
    <text evidence="2">Belongs to the bacterial diacylglycerol kinase family.</text>
</comment>
<comment type="cofactor">
    <cofactor evidence="18">
        <name>Mg(2+)</name>
        <dbReference type="ChEBI" id="CHEBI:18420"/>
    </cofactor>
    <text evidence="18">Mn(2+), Zn(2+), Cd(2+) and Co(2+) support activity to lesser extents.</text>
</comment>
<keyword evidence="7 17" id="KW-0547">Nucleotide-binding</keyword>
<dbReference type="GO" id="GO:0005524">
    <property type="term" value="F:ATP binding"/>
    <property type="evidence" value="ECO:0007669"/>
    <property type="project" value="UniProtKB-KW"/>
</dbReference>
<keyword evidence="11" id="KW-0443">Lipid metabolism</keyword>
<evidence type="ECO:0000256" key="13">
    <source>
        <dbReference type="ARBA" id="ARBA00023209"/>
    </source>
</evidence>
<comment type="subcellular location">
    <subcellularLocation>
        <location evidence="1">Cell membrane</location>
        <topology evidence="1">Multi-pass membrane protein</topology>
    </subcellularLocation>
</comment>
<evidence type="ECO:0000256" key="8">
    <source>
        <dbReference type="ARBA" id="ARBA00022777"/>
    </source>
</evidence>
<dbReference type="GO" id="GO:0005886">
    <property type="term" value="C:plasma membrane"/>
    <property type="evidence" value="ECO:0007669"/>
    <property type="project" value="UniProtKB-SubCell"/>
</dbReference>
<feature type="binding site" evidence="18">
    <location>
        <position position="72"/>
    </location>
    <ligand>
        <name>a divalent metal cation</name>
        <dbReference type="ChEBI" id="CHEBI:60240"/>
    </ligand>
</feature>
<evidence type="ECO:0000256" key="19">
    <source>
        <dbReference type="SAM" id="Phobius"/>
    </source>
</evidence>
<feature type="binding site" evidence="17">
    <location>
        <position position="72"/>
    </location>
    <ligand>
        <name>ATP</name>
        <dbReference type="ChEBI" id="CHEBI:30616"/>
    </ligand>
</feature>
<evidence type="ECO:0000256" key="3">
    <source>
        <dbReference type="ARBA" id="ARBA00022475"/>
    </source>
</evidence>
<dbReference type="EMBL" id="AAWL01000004">
    <property type="protein sequence ID" value="EAX48237.1"/>
    <property type="molecule type" value="Genomic_DNA"/>
</dbReference>
<feature type="transmembrane region" description="Helical" evidence="19">
    <location>
        <begin position="92"/>
        <end position="113"/>
    </location>
</feature>
<reference evidence="20 21" key="1">
    <citation type="submission" date="2007-01" db="EMBL/GenBank/DDBJ databases">
        <title>Annotation of the draft genome assembly of Thermosinus carboxydivorans Nor1.</title>
        <authorList>
            <consortium name="US DOE Joint Genome Institute (JGI-ORNL)"/>
            <person name="Larimer F."/>
            <person name="Land M."/>
            <person name="Hauser L."/>
        </authorList>
    </citation>
    <scope>NUCLEOTIDE SEQUENCE [LARGE SCALE GENOMIC DNA]</scope>
    <source>
        <strain evidence="20 21">Nor1</strain>
    </source>
</reference>
<evidence type="ECO:0000256" key="15">
    <source>
        <dbReference type="PIRSR" id="PIRSR600829-1"/>
    </source>
</evidence>
<evidence type="ECO:0000256" key="16">
    <source>
        <dbReference type="PIRSR" id="PIRSR600829-2"/>
    </source>
</evidence>
<dbReference type="Pfam" id="PF01219">
    <property type="entry name" value="DAGK_prokar"/>
    <property type="match status" value="1"/>
</dbReference>
<gene>
    <name evidence="20" type="ORF">TcarDRAFT_1784</name>
</gene>
<feature type="binding site" evidence="17">
    <location>
        <begin position="90"/>
        <end position="91"/>
    </location>
    <ligand>
        <name>ATP</name>
        <dbReference type="ChEBI" id="CHEBI:30616"/>
    </ligand>
</feature>
<evidence type="ECO:0000256" key="10">
    <source>
        <dbReference type="ARBA" id="ARBA00022989"/>
    </source>
</evidence>
<keyword evidence="5" id="KW-0808">Transferase</keyword>
<accession>A1HPD1</accession>
<evidence type="ECO:0000256" key="5">
    <source>
        <dbReference type="ARBA" id="ARBA00022679"/>
    </source>
</evidence>
<evidence type="ECO:0000256" key="2">
    <source>
        <dbReference type="ARBA" id="ARBA00005967"/>
    </source>
</evidence>
<dbReference type="InterPro" id="IPR033717">
    <property type="entry name" value="UDPK"/>
</dbReference>
<keyword evidence="8 20" id="KW-0418">Kinase</keyword>
<keyword evidence="21" id="KW-1185">Reference proteome</keyword>
<dbReference type="eggNOG" id="COG0818">
    <property type="taxonomic scope" value="Bacteria"/>
</dbReference>
<feature type="binding site" evidence="17">
    <location>
        <position position="12"/>
    </location>
    <ligand>
        <name>ATP</name>
        <dbReference type="ChEBI" id="CHEBI:30616"/>
    </ligand>
</feature>
<protein>
    <submittedName>
        <fullName evidence="20">Diacylglycerol kinase</fullName>
    </submittedName>
</protein>
<dbReference type="GO" id="GO:0016301">
    <property type="term" value="F:kinase activity"/>
    <property type="evidence" value="ECO:0007669"/>
    <property type="project" value="UniProtKB-KW"/>
</dbReference>
<evidence type="ECO:0000313" key="21">
    <source>
        <dbReference type="Proteomes" id="UP000005139"/>
    </source>
</evidence>
<dbReference type="RefSeq" id="WP_007288891.1">
    <property type="nucleotide sequence ID" value="NZ_AAWL01000004.1"/>
</dbReference>
<evidence type="ECO:0000256" key="17">
    <source>
        <dbReference type="PIRSR" id="PIRSR600829-3"/>
    </source>
</evidence>
<dbReference type="InterPro" id="IPR036945">
    <property type="entry name" value="DAGK_sf"/>
</dbReference>
<keyword evidence="4" id="KW-0444">Lipid biosynthesis</keyword>
<keyword evidence="6 19" id="KW-0812">Transmembrane</keyword>
<evidence type="ECO:0000256" key="12">
    <source>
        <dbReference type="ARBA" id="ARBA00023136"/>
    </source>
</evidence>
<evidence type="ECO:0000256" key="18">
    <source>
        <dbReference type="PIRSR" id="PIRSR600829-4"/>
    </source>
</evidence>
<dbReference type="GO" id="GO:0046872">
    <property type="term" value="F:metal ion binding"/>
    <property type="evidence" value="ECO:0007669"/>
    <property type="project" value="UniProtKB-KW"/>
</dbReference>
<evidence type="ECO:0000256" key="9">
    <source>
        <dbReference type="ARBA" id="ARBA00022840"/>
    </source>
</evidence>
<keyword evidence="10 19" id="KW-1133">Transmembrane helix</keyword>
<organism evidence="20 21">
    <name type="scientific">Thermosinus carboxydivorans Nor1</name>
    <dbReference type="NCBI Taxonomy" id="401526"/>
    <lineage>
        <taxon>Bacteria</taxon>
        <taxon>Bacillati</taxon>
        <taxon>Bacillota</taxon>
        <taxon>Negativicutes</taxon>
        <taxon>Selenomonadales</taxon>
        <taxon>Sporomusaceae</taxon>
        <taxon>Thermosinus</taxon>
    </lineage>
</organism>
<evidence type="ECO:0000256" key="4">
    <source>
        <dbReference type="ARBA" id="ARBA00022516"/>
    </source>
</evidence>
<dbReference type="InterPro" id="IPR000829">
    <property type="entry name" value="DAGK"/>
</dbReference>
<sequence>MRSKSLFASFRYALAGVLYCLATQRNMRIHFIAGAVVLLLAWRLQFSGTEMILLLLTVVAVLVAEMFNTAVEKVVDLASPHRHPLAKMAKDVAAGAVLVTALASVAVGFILFYPRLFR</sequence>
<keyword evidence="13" id="KW-0594">Phospholipid biosynthesis</keyword>
<feature type="active site" description="Proton acceptor" evidence="15">
    <location>
        <position position="65"/>
    </location>
</feature>
<feature type="transmembrane region" description="Helical" evidence="19">
    <location>
        <begin position="52"/>
        <end position="71"/>
    </location>
</feature>
<keyword evidence="12 19" id="KW-0472">Membrane</keyword>
<dbReference type="Proteomes" id="UP000005139">
    <property type="component" value="Unassembled WGS sequence"/>
</dbReference>
<dbReference type="AlphaFoldDB" id="A1HPD1"/>
<dbReference type="PANTHER" id="PTHR34299:SF1">
    <property type="entry name" value="DIACYLGLYCEROL KINASE"/>
    <property type="match status" value="1"/>
</dbReference>
<evidence type="ECO:0000256" key="1">
    <source>
        <dbReference type="ARBA" id="ARBA00004651"/>
    </source>
</evidence>
<reference evidence="20 21" key="2">
    <citation type="submission" date="2007-01" db="EMBL/GenBank/DDBJ databases">
        <title>Sequencing of the draft genome and assembly of Thermosinus carboxydivorans Nor1.</title>
        <authorList>
            <consortium name="US DOE Joint Genome Institute (JGI-PGF)"/>
            <person name="Copeland A."/>
            <person name="Lucas S."/>
            <person name="Lapidus A."/>
            <person name="Barry K."/>
            <person name="Glavina del Rio T."/>
            <person name="Dalin E."/>
            <person name="Tice H."/>
            <person name="Bruce D."/>
            <person name="Pitluck S."/>
            <person name="Richardson P."/>
        </authorList>
    </citation>
    <scope>NUCLEOTIDE SEQUENCE [LARGE SCALE GENOMIC DNA]</scope>
    <source>
        <strain evidence="20 21">Nor1</strain>
    </source>
</reference>
<evidence type="ECO:0000256" key="6">
    <source>
        <dbReference type="ARBA" id="ARBA00022692"/>
    </source>
</evidence>
<keyword evidence="14" id="KW-1208">Phospholipid metabolism</keyword>
<dbReference type="OrthoDB" id="9789934at2"/>
<name>A1HPD1_9FIRM</name>
<evidence type="ECO:0000256" key="14">
    <source>
        <dbReference type="ARBA" id="ARBA00023264"/>
    </source>
</evidence>
<keyword evidence="18" id="KW-0460">Magnesium</keyword>
<dbReference type="CDD" id="cd14265">
    <property type="entry name" value="UDPK_IM_like"/>
    <property type="match status" value="1"/>
</dbReference>
<proteinExistence type="inferred from homology"/>
<feature type="binding site" evidence="16">
    <location>
        <position position="65"/>
    </location>
    <ligand>
        <name>substrate</name>
    </ligand>
</feature>
<evidence type="ECO:0000256" key="7">
    <source>
        <dbReference type="ARBA" id="ARBA00022741"/>
    </source>
</evidence>
<evidence type="ECO:0000313" key="20">
    <source>
        <dbReference type="EMBL" id="EAX48237.1"/>
    </source>
</evidence>
<feature type="transmembrane region" description="Helical" evidence="19">
    <location>
        <begin position="29"/>
        <end position="46"/>
    </location>
</feature>
<dbReference type="Gene3D" id="1.10.287.3610">
    <property type="match status" value="1"/>
</dbReference>
<keyword evidence="18" id="KW-0479">Metal-binding</keyword>
<dbReference type="PANTHER" id="PTHR34299">
    <property type="entry name" value="DIACYLGLYCEROL KINASE"/>
    <property type="match status" value="1"/>
</dbReference>
<keyword evidence="3" id="KW-1003">Cell membrane</keyword>
<evidence type="ECO:0000256" key="11">
    <source>
        <dbReference type="ARBA" id="ARBA00023098"/>
    </source>
</evidence>
<comment type="caution">
    <text evidence="20">The sequence shown here is derived from an EMBL/GenBank/DDBJ whole genome shotgun (WGS) entry which is preliminary data.</text>
</comment>
<dbReference type="GO" id="GO:0008654">
    <property type="term" value="P:phospholipid biosynthetic process"/>
    <property type="evidence" value="ECO:0007669"/>
    <property type="project" value="UniProtKB-KW"/>
</dbReference>
<keyword evidence="9 17" id="KW-0067">ATP-binding</keyword>